<dbReference type="InterPro" id="IPR015797">
    <property type="entry name" value="NUDIX_hydrolase-like_dom_sf"/>
</dbReference>
<proteinExistence type="predicted"/>
<dbReference type="InterPro" id="IPR000086">
    <property type="entry name" value="NUDIX_hydrolase_dom"/>
</dbReference>
<dbReference type="PROSITE" id="PS51462">
    <property type="entry name" value="NUDIX"/>
    <property type="match status" value="1"/>
</dbReference>
<dbReference type="CDD" id="cd18888">
    <property type="entry name" value="NUDIX_ADPRase_Nudt5"/>
    <property type="match status" value="1"/>
</dbReference>
<dbReference type="GO" id="GO:0019693">
    <property type="term" value="P:ribose phosphate metabolic process"/>
    <property type="evidence" value="ECO:0007669"/>
    <property type="project" value="TreeGrafter"/>
</dbReference>
<organism evidence="3 4">
    <name type="scientific">Cyberlindnera jadinii (strain ATCC 18201 / CBS 1600 / BCRC 20928 / JCM 3617 / NBRC 0987 / NRRL Y-1542)</name>
    <name type="common">Torula yeast</name>
    <name type="synonym">Candida utilis</name>
    <dbReference type="NCBI Taxonomy" id="983966"/>
    <lineage>
        <taxon>Eukaryota</taxon>
        <taxon>Fungi</taxon>
        <taxon>Dikarya</taxon>
        <taxon>Ascomycota</taxon>
        <taxon>Saccharomycotina</taxon>
        <taxon>Saccharomycetes</taxon>
        <taxon>Phaffomycetales</taxon>
        <taxon>Phaffomycetaceae</taxon>
        <taxon>Cyberlindnera</taxon>
    </lineage>
</organism>
<evidence type="ECO:0000256" key="1">
    <source>
        <dbReference type="ARBA" id="ARBA00022801"/>
    </source>
</evidence>
<reference evidence="4" key="1">
    <citation type="journal article" date="2015" name="J. Biotechnol.">
        <title>The structure of the Cyberlindnera jadinii genome and its relation to Candida utilis analyzed by the occurrence of single nucleotide polymorphisms.</title>
        <authorList>
            <person name="Rupp O."/>
            <person name="Brinkrolf K."/>
            <person name="Buerth C."/>
            <person name="Kunigo M."/>
            <person name="Schneider J."/>
            <person name="Jaenicke S."/>
            <person name="Goesmann A."/>
            <person name="Puehler A."/>
            <person name="Jaeger K.-E."/>
            <person name="Ernst J.F."/>
        </authorList>
    </citation>
    <scope>NUCLEOTIDE SEQUENCE [LARGE SCALE GENOMIC DNA]</scope>
    <source>
        <strain evidence="4">ATCC 18201 / CBS 1600 / BCRC 20928 / JCM 3617 / NBRC 0987 / NRRL Y-1542</strain>
    </source>
</reference>
<dbReference type="GO" id="GO:0005634">
    <property type="term" value="C:nucleus"/>
    <property type="evidence" value="ECO:0007669"/>
    <property type="project" value="TreeGrafter"/>
</dbReference>
<sequence>MILKPQQLSQIRRVSKRLLSMPASKGSPSNAKILSIEPLPTQDAKWTKLEKITYQDPAGKARLWECASRTTRPEGSEVDAVAIVAIIDKPEGPEIVLEKQFRPPTCGVCIEMPAGLVDPNESVETTAIRELKEETGYHGTVLSKSMVIYTDPGFCNTNLNLVTVKIDLEDERNKNPVPQLEDGEFIEIFTVPMATLSEQLEQLHREGYKIDSRVQNVATGIKIAQQFKL</sequence>
<dbReference type="FunFam" id="3.90.79.10:FF:000016">
    <property type="entry name" value="ADP-sugar pyrophosphatase isoform X1"/>
    <property type="match status" value="1"/>
</dbReference>
<name>A0A0H5C7U6_CYBJN</name>
<dbReference type="PANTHER" id="PTHR11839:SF1">
    <property type="entry name" value="ADP-SUGAR PYROPHOSPHATASE"/>
    <property type="match status" value="1"/>
</dbReference>
<dbReference type="GO" id="GO:0006753">
    <property type="term" value="P:nucleoside phosphate metabolic process"/>
    <property type="evidence" value="ECO:0007669"/>
    <property type="project" value="TreeGrafter"/>
</dbReference>
<dbReference type="Pfam" id="PF00293">
    <property type="entry name" value="NUDIX"/>
    <property type="match status" value="1"/>
</dbReference>
<dbReference type="Proteomes" id="UP000038830">
    <property type="component" value="Unassembled WGS sequence"/>
</dbReference>
<gene>
    <name evidence="3" type="ORF">BN1211_5011</name>
</gene>
<dbReference type="AlphaFoldDB" id="A0A0H5C7U6"/>
<dbReference type="InterPro" id="IPR020084">
    <property type="entry name" value="NUDIX_hydrolase_CS"/>
</dbReference>
<evidence type="ECO:0000259" key="2">
    <source>
        <dbReference type="PROSITE" id="PS51462"/>
    </source>
</evidence>
<evidence type="ECO:0000313" key="3">
    <source>
        <dbReference type="EMBL" id="CEP24238.1"/>
    </source>
</evidence>
<accession>A0A0H5C7U6</accession>
<dbReference type="GO" id="GO:0047631">
    <property type="term" value="F:ADP-ribose diphosphatase activity"/>
    <property type="evidence" value="ECO:0007669"/>
    <property type="project" value="TreeGrafter"/>
</dbReference>
<dbReference type="GO" id="GO:0005829">
    <property type="term" value="C:cytosol"/>
    <property type="evidence" value="ECO:0007669"/>
    <property type="project" value="TreeGrafter"/>
</dbReference>
<feature type="domain" description="Nudix hydrolase" evidence="2">
    <location>
        <begin position="76"/>
        <end position="216"/>
    </location>
</feature>
<dbReference type="PANTHER" id="PTHR11839">
    <property type="entry name" value="UDP/ADP-SUGAR PYROPHOSPHATASE"/>
    <property type="match status" value="1"/>
</dbReference>
<keyword evidence="1" id="KW-0378">Hydrolase</keyword>
<dbReference type="SUPFAM" id="SSF55811">
    <property type="entry name" value="Nudix"/>
    <property type="match status" value="1"/>
</dbReference>
<evidence type="ECO:0000313" key="4">
    <source>
        <dbReference type="Proteomes" id="UP000038830"/>
    </source>
</evidence>
<dbReference type="Gene3D" id="3.90.79.10">
    <property type="entry name" value="Nucleoside Triphosphate Pyrophosphohydrolase"/>
    <property type="match status" value="1"/>
</dbReference>
<dbReference type="EMBL" id="CDQK01000005">
    <property type="protein sequence ID" value="CEP24238.1"/>
    <property type="molecule type" value="Genomic_DNA"/>
</dbReference>
<protein>
    <recommendedName>
        <fullName evidence="2">Nudix hydrolase domain-containing protein</fullName>
    </recommendedName>
</protein>
<dbReference type="PROSITE" id="PS00893">
    <property type="entry name" value="NUDIX_BOX"/>
    <property type="match status" value="1"/>
</dbReference>